<reference evidence="2 3" key="1">
    <citation type="submission" date="2024-05" db="EMBL/GenBank/DDBJ databases">
        <authorList>
            <person name="Zhao H."/>
            <person name="Xu Y."/>
            <person name="Lin S."/>
            <person name="Spain J.C."/>
            <person name="Zhou N.-Y."/>
        </authorList>
    </citation>
    <scope>NUCLEOTIDE SEQUENCE [LARGE SCALE GENOMIC DNA]</scope>
    <source>
        <strain evidence="2 3">NEAU-NG30</strain>
    </source>
</reference>
<keyword evidence="3" id="KW-1185">Reference proteome</keyword>
<gene>
    <name evidence="1" type="ORF">ABJI51_19450</name>
    <name evidence="2" type="ORF">ABJI51_27330</name>
</gene>
<dbReference type="Proteomes" id="UP001440984">
    <property type="component" value="Unassembled WGS sequence"/>
</dbReference>
<comment type="caution">
    <text evidence="2">The sequence shown here is derived from an EMBL/GenBank/DDBJ whole genome shotgun (WGS) entry which is preliminary data.</text>
</comment>
<organism evidence="2 3">
    <name type="scientific">Amycolatopsis melonis</name>
    <dbReference type="NCBI Taxonomy" id="3156488"/>
    <lineage>
        <taxon>Bacteria</taxon>
        <taxon>Bacillati</taxon>
        <taxon>Actinomycetota</taxon>
        <taxon>Actinomycetes</taxon>
        <taxon>Pseudonocardiales</taxon>
        <taxon>Pseudonocardiaceae</taxon>
        <taxon>Amycolatopsis</taxon>
    </lineage>
</organism>
<accession>A0ABV0LN65</accession>
<proteinExistence type="predicted"/>
<sequence>MRNRARLRAALRRQRLRATGRRHGWHGLDAGGCRTTGGARRLPAPRRGLLRRKTGRRDATRRPFLAESAVVAGPVAMGGTVVVRSPVVAGPVAWPVATGTVVPGALVVRDPVVAGPVASEGAVVAGPLVVRPVASGRAVVARWHVVPRRAIATGSPTVAGRGVVPCGARASGRSVIPRTALAVVRGWADRALVADRRVVRGRHLARVAVAGWLAAAALRGDRGWLLLRGRLAADRLRGSPVTPFRGRGAFAPRTTRTLGW</sequence>
<evidence type="ECO:0000313" key="2">
    <source>
        <dbReference type="EMBL" id="MEQ0562807.1"/>
    </source>
</evidence>
<evidence type="ECO:0000313" key="3">
    <source>
        <dbReference type="Proteomes" id="UP001440984"/>
    </source>
</evidence>
<evidence type="ECO:0000313" key="1">
    <source>
        <dbReference type="EMBL" id="MEQ0561269.1"/>
    </source>
</evidence>
<protein>
    <submittedName>
        <fullName evidence="2">Uncharacterized protein</fullName>
    </submittedName>
</protein>
<dbReference type="EMBL" id="JBDZYD010000007">
    <property type="protein sequence ID" value="MEQ0561269.1"/>
    <property type="molecule type" value="Genomic_DNA"/>
</dbReference>
<name>A0ABV0LN65_9PSEU</name>
<dbReference type="EMBL" id="JBDZYD010000010">
    <property type="protein sequence ID" value="MEQ0562807.1"/>
    <property type="molecule type" value="Genomic_DNA"/>
</dbReference>
<dbReference type="RefSeq" id="WP_348952471.1">
    <property type="nucleotide sequence ID" value="NZ_JBDZYD010000007.1"/>
</dbReference>